<organism evidence="1 2">
    <name type="scientific">Streptomyces spiramenti</name>
    <dbReference type="NCBI Taxonomy" id="2720606"/>
    <lineage>
        <taxon>Bacteria</taxon>
        <taxon>Bacillati</taxon>
        <taxon>Actinomycetota</taxon>
        <taxon>Actinomycetes</taxon>
        <taxon>Kitasatosporales</taxon>
        <taxon>Streptomycetaceae</taxon>
        <taxon>Streptomyces</taxon>
    </lineage>
</organism>
<evidence type="ECO:0000313" key="2">
    <source>
        <dbReference type="Proteomes" id="UP000746503"/>
    </source>
</evidence>
<name>A0ABX1AUX7_9ACTN</name>
<evidence type="ECO:0000313" key="1">
    <source>
        <dbReference type="EMBL" id="NJP69253.1"/>
    </source>
</evidence>
<protein>
    <submittedName>
        <fullName evidence="1">Uncharacterized protein</fullName>
    </submittedName>
</protein>
<comment type="caution">
    <text evidence="1">The sequence shown here is derived from an EMBL/GenBank/DDBJ whole genome shotgun (WGS) entry which is preliminary data.</text>
</comment>
<proteinExistence type="predicted"/>
<keyword evidence="2" id="KW-1185">Reference proteome</keyword>
<reference evidence="1 2" key="1">
    <citation type="submission" date="2020-03" db="EMBL/GenBank/DDBJ databases">
        <title>Draft genome of Streptomyces sp. ventii, isolated from the Axial Seamount in the Pacific Ocean, and resequencing of the two type strains Streptomyces lonarensis strain NCL 716 and Streptomyces bohaiensis strain 11A07.</title>
        <authorList>
            <person name="Loughran R.M."/>
            <person name="Pfannmuller K.M."/>
            <person name="Wasson B.J."/>
            <person name="Deadmond M.C."/>
            <person name="Paddock B.E."/>
            <person name="Koyack M.J."/>
            <person name="Gallegos D.A."/>
            <person name="Mitchell E.A."/>
            <person name="Ushijima B."/>
            <person name="Saw J.H."/>
            <person name="Mcphail K.L."/>
            <person name="Videau P."/>
        </authorList>
    </citation>
    <scope>NUCLEOTIDE SEQUENCE [LARGE SCALE GENOMIC DNA]</scope>
    <source>
        <strain evidence="2">5675061</strain>
    </source>
</reference>
<sequence>MNTQYTWVKTVERPDPGRAARAVLSRVLTASAVTARALAAGAVQRLAHHLPAAPPTRGGD</sequence>
<dbReference type="Proteomes" id="UP000746503">
    <property type="component" value="Unassembled WGS sequence"/>
</dbReference>
<accession>A0ABX1AUX7</accession>
<dbReference type="EMBL" id="JAAVJB010000439">
    <property type="protein sequence ID" value="NJP69253.1"/>
    <property type="molecule type" value="Genomic_DNA"/>
</dbReference>
<gene>
    <name evidence="1" type="ORF">HCJ92_23980</name>
</gene>
<dbReference type="RefSeq" id="WP_209311538.1">
    <property type="nucleotide sequence ID" value="NZ_JAAVJB010000439.1"/>
</dbReference>
<feature type="non-terminal residue" evidence="1">
    <location>
        <position position="60"/>
    </location>
</feature>